<name>A0ABY2X4X8_9RHOB</name>
<dbReference type="PANTHER" id="PTHR30143:SF0">
    <property type="entry name" value="2-KETO-4-PENTENOATE HYDRATASE"/>
    <property type="match status" value="1"/>
</dbReference>
<dbReference type="InterPro" id="IPR050772">
    <property type="entry name" value="Hydratase-Decarb/MhpD_sf"/>
</dbReference>
<dbReference type="InterPro" id="IPR036663">
    <property type="entry name" value="Fumarylacetoacetase_C_sf"/>
</dbReference>
<dbReference type="InterPro" id="IPR011234">
    <property type="entry name" value="Fumarylacetoacetase-like_C"/>
</dbReference>
<proteinExistence type="predicted"/>
<dbReference type="RefSeq" id="WP_138840210.1">
    <property type="nucleotide sequence ID" value="NZ_VCPD01000001.1"/>
</dbReference>
<dbReference type="EMBL" id="VCPD01000001">
    <property type="protein sequence ID" value="TMV10153.1"/>
    <property type="molecule type" value="Genomic_DNA"/>
</dbReference>
<sequence>MNESIVETALAALGEHEQVPLFSASSEGLKVADAYRVTAQLRAAFEARGEKTTGRKIGFTNRDMWGVYGVREPIWGYCTDKTTFELKDHPVQRVSDFVEPRIEPEIVFGLGANLHPSMDETQLLDCIEWVSLGYEVVQSIFAGWKFAAFDAIAANALHGALLIGNRHKIAPRKSAWQRELASFRAELFCDGRASQSGGGAVVLGSPLIALQHLVKLLAEDPCNPPLRAGEVVSTGTLTLAMAVEAGQTWTTKVHGIPLEDISLRFES</sequence>
<accession>A0ABY2X4X8</accession>
<dbReference type="Gene3D" id="3.90.850.10">
    <property type="entry name" value="Fumarylacetoacetase-like, C-terminal domain"/>
    <property type="match status" value="1"/>
</dbReference>
<keyword evidence="4" id="KW-1185">Reference proteome</keyword>
<evidence type="ECO:0000313" key="3">
    <source>
        <dbReference type="EMBL" id="TMV10153.1"/>
    </source>
</evidence>
<comment type="caution">
    <text evidence="3">The sequence shown here is derived from an EMBL/GenBank/DDBJ whole genome shotgun (WGS) entry which is preliminary data.</text>
</comment>
<evidence type="ECO:0000256" key="1">
    <source>
        <dbReference type="ARBA" id="ARBA00023239"/>
    </source>
</evidence>
<protein>
    <submittedName>
        <fullName evidence="3">Hydratase</fullName>
    </submittedName>
</protein>
<organism evidence="3 4">
    <name type="scientific">Ruegeria sediminis</name>
    <dbReference type="NCBI Taxonomy" id="2583820"/>
    <lineage>
        <taxon>Bacteria</taxon>
        <taxon>Pseudomonadati</taxon>
        <taxon>Pseudomonadota</taxon>
        <taxon>Alphaproteobacteria</taxon>
        <taxon>Rhodobacterales</taxon>
        <taxon>Roseobacteraceae</taxon>
        <taxon>Ruegeria</taxon>
    </lineage>
</organism>
<dbReference type="PANTHER" id="PTHR30143">
    <property type="entry name" value="ACID HYDRATASE"/>
    <property type="match status" value="1"/>
</dbReference>
<reference evidence="3 4" key="1">
    <citation type="submission" date="2019-05" db="EMBL/GenBank/DDBJ databases">
        <title>Ruegeria sp. nov., isolated from tidal flat.</title>
        <authorList>
            <person name="Kim W."/>
        </authorList>
    </citation>
    <scope>NUCLEOTIDE SEQUENCE [LARGE SCALE GENOMIC DNA]</scope>
    <source>
        <strain evidence="3 4">CAU 1488</strain>
    </source>
</reference>
<gene>
    <name evidence="3" type="ORF">FGK63_03575</name>
</gene>
<dbReference type="Proteomes" id="UP001193035">
    <property type="component" value="Unassembled WGS sequence"/>
</dbReference>
<evidence type="ECO:0000313" key="4">
    <source>
        <dbReference type="Proteomes" id="UP001193035"/>
    </source>
</evidence>
<dbReference type="SUPFAM" id="SSF56529">
    <property type="entry name" value="FAH"/>
    <property type="match status" value="1"/>
</dbReference>
<dbReference type="Pfam" id="PF01557">
    <property type="entry name" value="FAA_hydrolase"/>
    <property type="match status" value="1"/>
</dbReference>
<feature type="domain" description="Fumarylacetoacetase-like C-terminal" evidence="2">
    <location>
        <begin position="76"/>
        <end position="256"/>
    </location>
</feature>
<evidence type="ECO:0000259" key="2">
    <source>
        <dbReference type="Pfam" id="PF01557"/>
    </source>
</evidence>
<keyword evidence="1" id="KW-0456">Lyase</keyword>